<gene>
    <name evidence="2" type="ORF">FISHEDRAFT_61773</name>
</gene>
<feature type="region of interest" description="Disordered" evidence="1">
    <location>
        <begin position="1"/>
        <end position="65"/>
    </location>
</feature>
<protein>
    <submittedName>
        <fullName evidence="2">Uncharacterized protein</fullName>
    </submittedName>
</protein>
<sequence>MASDMGETAGGDAREGDSKEGLDGTVREDCGGKDMASDIVMGETAGGDARKGDSEGGLDGTVREDCGGKDTALGVAMGEIAGGDAHEGDSKPNETMACCKAVFLRNLNGHVLDMPECSAKSPATSHVFLASIVAGSHNDSQDSQGRDAVS</sequence>
<dbReference type="Proteomes" id="UP000054144">
    <property type="component" value="Unassembled WGS sequence"/>
</dbReference>
<proteinExistence type="predicted"/>
<dbReference type="AlphaFoldDB" id="A0A0D7A1K3"/>
<dbReference type="EMBL" id="KN882075">
    <property type="protein sequence ID" value="KIY44615.1"/>
    <property type="molecule type" value="Genomic_DNA"/>
</dbReference>
<reference evidence="2 3" key="1">
    <citation type="journal article" date="2015" name="Fungal Genet. Biol.">
        <title>Evolution of novel wood decay mechanisms in Agaricales revealed by the genome sequences of Fistulina hepatica and Cylindrobasidium torrendii.</title>
        <authorList>
            <person name="Floudas D."/>
            <person name="Held B.W."/>
            <person name="Riley R."/>
            <person name="Nagy L.G."/>
            <person name="Koehler G."/>
            <person name="Ransdell A.S."/>
            <person name="Younus H."/>
            <person name="Chow J."/>
            <person name="Chiniquy J."/>
            <person name="Lipzen A."/>
            <person name="Tritt A."/>
            <person name="Sun H."/>
            <person name="Haridas S."/>
            <person name="LaButti K."/>
            <person name="Ohm R.A."/>
            <person name="Kues U."/>
            <person name="Blanchette R.A."/>
            <person name="Grigoriev I.V."/>
            <person name="Minto R.E."/>
            <person name="Hibbett D.S."/>
        </authorList>
    </citation>
    <scope>NUCLEOTIDE SEQUENCE [LARGE SCALE GENOMIC DNA]</scope>
    <source>
        <strain evidence="2 3">ATCC 64428</strain>
    </source>
</reference>
<keyword evidence="3" id="KW-1185">Reference proteome</keyword>
<organism evidence="2 3">
    <name type="scientific">Fistulina hepatica ATCC 64428</name>
    <dbReference type="NCBI Taxonomy" id="1128425"/>
    <lineage>
        <taxon>Eukaryota</taxon>
        <taxon>Fungi</taxon>
        <taxon>Dikarya</taxon>
        <taxon>Basidiomycota</taxon>
        <taxon>Agaricomycotina</taxon>
        <taxon>Agaricomycetes</taxon>
        <taxon>Agaricomycetidae</taxon>
        <taxon>Agaricales</taxon>
        <taxon>Fistulinaceae</taxon>
        <taxon>Fistulina</taxon>
    </lineage>
</organism>
<evidence type="ECO:0000313" key="3">
    <source>
        <dbReference type="Proteomes" id="UP000054144"/>
    </source>
</evidence>
<feature type="compositionally biased region" description="Basic and acidic residues" evidence="1">
    <location>
        <begin position="12"/>
        <end position="36"/>
    </location>
</feature>
<evidence type="ECO:0000313" key="2">
    <source>
        <dbReference type="EMBL" id="KIY44615.1"/>
    </source>
</evidence>
<accession>A0A0D7A1K3</accession>
<evidence type="ECO:0000256" key="1">
    <source>
        <dbReference type="SAM" id="MobiDB-lite"/>
    </source>
</evidence>
<name>A0A0D7A1K3_9AGAR</name>